<comment type="subcellular location">
    <subcellularLocation>
        <location evidence="1">Cytoplasm</location>
        <location evidence="1">Cytoskeleton</location>
        <location evidence="1">Microtubule organizing center</location>
        <location evidence="1">Centrosome</location>
    </subcellularLocation>
</comment>
<keyword evidence="2" id="KW-0963">Cytoplasm</keyword>
<dbReference type="GO" id="GO:0008017">
    <property type="term" value="F:microtubule binding"/>
    <property type="evidence" value="ECO:0007669"/>
    <property type="project" value="TreeGrafter"/>
</dbReference>
<dbReference type="GO" id="GO:0005813">
    <property type="term" value="C:centrosome"/>
    <property type="evidence" value="ECO:0007669"/>
    <property type="project" value="UniProtKB-SubCell"/>
</dbReference>
<evidence type="ECO:0000256" key="2">
    <source>
        <dbReference type="ARBA" id="ARBA00022490"/>
    </source>
</evidence>
<accession>A0AB34GPB6</accession>
<evidence type="ECO:0000259" key="5">
    <source>
        <dbReference type="Pfam" id="PF15309"/>
    </source>
</evidence>
<dbReference type="GO" id="GO:0005829">
    <property type="term" value="C:cytosol"/>
    <property type="evidence" value="ECO:0007669"/>
    <property type="project" value="TreeGrafter"/>
</dbReference>
<evidence type="ECO:0000313" key="7">
    <source>
        <dbReference type="Proteomes" id="UP001159641"/>
    </source>
</evidence>
<feature type="compositionally biased region" description="Polar residues" evidence="4">
    <location>
        <begin position="171"/>
        <end position="186"/>
    </location>
</feature>
<keyword evidence="3" id="KW-0206">Cytoskeleton</keyword>
<evidence type="ECO:0000256" key="4">
    <source>
        <dbReference type="SAM" id="MobiDB-lite"/>
    </source>
</evidence>
<dbReference type="InterPro" id="IPR029299">
    <property type="entry name" value="ALMS_motif"/>
</dbReference>
<dbReference type="Proteomes" id="UP001159641">
    <property type="component" value="Unassembled WGS sequence"/>
</dbReference>
<feature type="region of interest" description="Disordered" evidence="4">
    <location>
        <begin position="1"/>
        <end position="29"/>
    </location>
</feature>
<feature type="region of interest" description="Disordered" evidence="4">
    <location>
        <begin position="171"/>
        <end position="195"/>
    </location>
</feature>
<dbReference type="PANTHER" id="PTHR21553">
    <property type="entry name" value="ALMS1-RELATED"/>
    <property type="match status" value="1"/>
</dbReference>
<keyword evidence="7" id="KW-1185">Reference proteome</keyword>
<feature type="domain" description="ALMS motif" evidence="5">
    <location>
        <begin position="338"/>
        <end position="372"/>
    </location>
</feature>
<protein>
    <recommendedName>
        <fullName evidence="5">ALMS motif domain-containing protein</fullName>
    </recommendedName>
</protein>
<proteinExistence type="predicted"/>
<evidence type="ECO:0000313" key="6">
    <source>
        <dbReference type="EMBL" id="KAJ8781366.1"/>
    </source>
</evidence>
<dbReference type="GO" id="GO:0046599">
    <property type="term" value="P:regulation of centriole replication"/>
    <property type="evidence" value="ECO:0007669"/>
    <property type="project" value="TreeGrafter"/>
</dbReference>
<dbReference type="EMBL" id="JAIQCJ010002147">
    <property type="protein sequence ID" value="KAJ8781366.1"/>
    <property type="molecule type" value="Genomic_DNA"/>
</dbReference>
<gene>
    <name evidence="6" type="ORF">J1605_011350</name>
</gene>
<dbReference type="Pfam" id="PF15309">
    <property type="entry name" value="ALMS_motif"/>
    <property type="match status" value="2"/>
</dbReference>
<feature type="domain" description="ALMS motif" evidence="5">
    <location>
        <begin position="198"/>
        <end position="287"/>
    </location>
</feature>
<comment type="caution">
    <text evidence="6">The sequence shown here is derived from an EMBL/GenBank/DDBJ whole genome shotgun (WGS) entry which is preliminary data.</text>
</comment>
<organism evidence="6 7">
    <name type="scientific">Eschrichtius robustus</name>
    <name type="common">California gray whale</name>
    <name type="synonym">Eschrichtius gibbosus</name>
    <dbReference type="NCBI Taxonomy" id="9764"/>
    <lineage>
        <taxon>Eukaryota</taxon>
        <taxon>Metazoa</taxon>
        <taxon>Chordata</taxon>
        <taxon>Craniata</taxon>
        <taxon>Vertebrata</taxon>
        <taxon>Euteleostomi</taxon>
        <taxon>Mammalia</taxon>
        <taxon>Eutheria</taxon>
        <taxon>Laurasiatheria</taxon>
        <taxon>Artiodactyla</taxon>
        <taxon>Whippomorpha</taxon>
        <taxon>Cetacea</taxon>
        <taxon>Mysticeti</taxon>
        <taxon>Eschrichtiidae</taxon>
        <taxon>Eschrichtius</taxon>
    </lineage>
</organism>
<dbReference type="AlphaFoldDB" id="A0AB34GPB6"/>
<dbReference type="PANTHER" id="PTHR21553:SF22">
    <property type="entry name" value="CENTROSOME-ASSOCIATED PROTEIN ALMS1"/>
    <property type="match status" value="1"/>
</dbReference>
<dbReference type="GO" id="GO:0005814">
    <property type="term" value="C:centriole"/>
    <property type="evidence" value="ECO:0007669"/>
    <property type="project" value="TreeGrafter"/>
</dbReference>
<evidence type="ECO:0000256" key="3">
    <source>
        <dbReference type="ARBA" id="ARBA00023212"/>
    </source>
</evidence>
<sequence length="433" mass="49509">MGKLVPPTYPSTPITPSCPQVTDRISSDSVSSSTSSFWSSSSTLCNKQNVPMLNKGIQAGTLEIVNGVRKHTRDVGMTFPTPSSSEARVEEDSDVTSWSEEKIEEKRLLTNYLGDRKLRKNKQSCWEGVSWFVPVENVKSGPKKENLPKFHGPGVSWFAPITNTTPWREPLQEQNWQGQHTDSRSSLAGPGRDPLKPFVRATLQESLQLHRPDFISRSGERIKRLKFIVQERKLQNMLQSEREALFNTVRGWQGHRDTTHQLPKRGFLAAQKKRPVGKKEMIQRSKWKLGTQQADSLSEGLSAWRAVELTELWGGVIVCLCGQVTSLLSVFPSVPFLRVYEQLPEVQKKREEEKRRSEYKSYRLRAQLYKKDSESQKPRDEFIPDRCGIGELLLERIPQLRLGSLKWGRPRHYVTCLVCQHHKARPLIVLVCL</sequence>
<name>A0AB34GPB6_ESCRO</name>
<evidence type="ECO:0000256" key="1">
    <source>
        <dbReference type="ARBA" id="ARBA00004300"/>
    </source>
</evidence>
<reference evidence="6 7" key="1">
    <citation type="submission" date="2022-11" db="EMBL/GenBank/DDBJ databases">
        <title>Whole genome sequence of Eschrichtius robustus ER-17-0199.</title>
        <authorList>
            <person name="Bruniche-Olsen A."/>
            <person name="Black A.N."/>
            <person name="Fields C.J."/>
            <person name="Walden K."/>
            <person name="Dewoody J.A."/>
        </authorList>
    </citation>
    <scope>NUCLEOTIDE SEQUENCE [LARGE SCALE GENOMIC DNA]</scope>
    <source>
        <strain evidence="6">ER-17-0199</strain>
        <tissue evidence="6">Blubber</tissue>
    </source>
</reference>